<dbReference type="InterPro" id="IPR029787">
    <property type="entry name" value="Nucleotide_cyclase"/>
</dbReference>
<dbReference type="GO" id="GO:0043709">
    <property type="term" value="P:cell adhesion involved in single-species biofilm formation"/>
    <property type="evidence" value="ECO:0007669"/>
    <property type="project" value="TreeGrafter"/>
</dbReference>
<dbReference type="InterPro" id="IPR000160">
    <property type="entry name" value="GGDEF_dom"/>
</dbReference>
<dbReference type="GO" id="GO:0005886">
    <property type="term" value="C:plasma membrane"/>
    <property type="evidence" value="ECO:0007669"/>
    <property type="project" value="TreeGrafter"/>
</dbReference>
<dbReference type="EMBL" id="JACIJF010000026">
    <property type="protein sequence ID" value="MBB5712825.1"/>
    <property type="molecule type" value="Genomic_DNA"/>
</dbReference>
<dbReference type="NCBIfam" id="TIGR00254">
    <property type="entry name" value="GGDEF"/>
    <property type="match status" value="1"/>
</dbReference>
<accession>A0A840YT28</accession>
<dbReference type="Gene3D" id="3.30.70.270">
    <property type="match status" value="1"/>
</dbReference>
<dbReference type="InterPro" id="IPR050469">
    <property type="entry name" value="Diguanylate_Cyclase"/>
</dbReference>
<dbReference type="PANTHER" id="PTHR45138:SF24">
    <property type="entry name" value="DIGUANYLATE CYCLASE DGCC-RELATED"/>
    <property type="match status" value="1"/>
</dbReference>
<dbReference type="PANTHER" id="PTHR45138">
    <property type="entry name" value="REGULATORY COMPONENTS OF SENSORY TRANSDUCTION SYSTEM"/>
    <property type="match status" value="1"/>
</dbReference>
<evidence type="ECO:0000259" key="2">
    <source>
        <dbReference type="PROSITE" id="PS50887"/>
    </source>
</evidence>
<dbReference type="CDD" id="cd01949">
    <property type="entry name" value="GGDEF"/>
    <property type="match status" value="1"/>
</dbReference>
<reference evidence="3 4" key="1">
    <citation type="submission" date="2020-08" db="EMBL/GenBank/DDBJ databases">
        <title>Genomic Encyclopedia of Type Strains, Phase IV (KMG-IV): sequencing the most valuable type-strain genomes for metagenomic binning, comparative biology and taxonomic classification.</title>
        <authorList>
            <person name="Goeker M."/>
        </authorList>
    </citation>
    <scope>NUCLEOTIDE SEQUENCE [LARGE SCALE GENOMIC DNA]</scope>
    <source>
        <strain evidence="3 4">DSM 26736</strain>
    </source>
</reference>
<feature type="domain" description="GGDEF" evidence="2">
    <location>
        <begin position="185"/>
        <end position="318"/>
    </location>
</feature>
<evidence type="ECO:0000313" key="4">
    <source>
        <dbReference type="Proteomes" id="UP000527143"/>
    </source>
</evidence>
<keyword evidence="4" id="KW-1185">Reference proteome</keyword>
<comment type="caution">
    <text evidence="3">The sequence shown here is derived from an EMBL/GenBank/DDBJ whole genome shotgun (WGS) entry which is preliminary data.</text>
</comment>
<gene>
    <name evidence="3" type="ORF">FHT02_004086</name>
</gene>
<evidence type="ECO:0000313" key="3">
    <source>
        <dbReference type="EMBL" id="MBB5712825.1"/>
    </source>
</evidence>
<protein>
    <recommendedName>
        <fullName evidence="1">diguanylate cyclase</fullName>
        <ecNumber evidence="1">2.7.7.65</ecNumber>
    </recommendedName>
</protein>
<dbReference type="Pfam" id="PF00990">
    <property type="entry name" value="GGDEF"/>
    <property type="match status" value="1"/>
</dbReference>
<dbReference type="RefSeq" id="WP_184091643.1">
    <property type="nucleotide sequence ID" value="NZ_JACIJF010000026.1"/>
</dbReference>
<organism evidence="3 4">
    <name type="scientific">Sphingomonas xinjiangensis</name>
    <dbReference type="NCBI Taxonomy" id="643568"/>
    <lineage>
        <taxon>Bacteria</taxon>
        <taxon>Pseudomonadati</taxon>
        <taxon>Pseudomonadota</taxon>
        <taxon>Alphaproteobacteria</taxon>
        <taxon>Sphingomonadales</taxon>
        <taxon>Sphingomonadaceae</taxon>
        <taxon>Sphingomonas</taxon>
    </lineage>
</organism>
<name>A0A840YT28_9SPHN</name>
<dbReference type="Proteomes" id="UP000527143">
    <property type="component" value="Unassembled WGS sequence"/>
</dbReference>
<dbReference type="InterPro" id="IPR043128">
    <property type="entry name" value="Rev_trsase/Diguanyl_cyclase"/>
</dbReference>
<sequence>MNDETEAPGMQVLRFLDEHDLEHTPTHYTFAHRHLFGNEADFSSKVHDLIDRRTRISADDVERLNPEAASSEFPLGQLVPKLDQVTLRLLDIIRGTLDATSMLNRNLVQASASLLDAADLNTRAIVAAMILQTAEAEKKLEETIRQAQALRDELSFVARGESRDPVTGLYNRAATERNLAAAAEGSCCTALVNIDHFRQLNDVHGSGVGDRVLKLLATTLEDCCAPHLVGRWGGEEFLIILESAAIGSAAALVEKARATLTAKRLRVRDSDQPLGTISFSAGVVASRGRSPAEIIEAAEALLQRAKRNGRNQVLSETNLVGLDGAP</sequence>
<dbReference type="SMART" id="SM00267">
    <property type="entry name" value="GGDEF"/>
    <property type="match status" value="1"/>
</dbReference>
<dbReference type="SUPFAM" id="SSF55073">
    <property type="entry name" value="Nucleotide cyclase"/>
    <property type="match status" value="1"/>
</dbReference>
<proteinExistence type="predicted"/>
<dbReference type="GO" id="GO:1902201">
    <property type="term" value="P:negative regulation of bacterial-type flagellum-dependent cell motility"/>
    <property type="evidence" value="ECO:0007669"/>
    <property type="project" value="TreeGrafter"/>
</dbReference>
<evidence type="ECO:0000256" key="1">
    <source>
        <dbReference type="ARBA" id="ARBA00012528"/>
    </source>
</evidence>
<dbReference type="GO" id="GO:0052621">
    <property type="term" value="F:diguanylate cyclase activity"/>
    <property type="evidence" value="ECO:0007669"/>
    <property type="project" value="UniProtKB-EC"/>
</dbReference>
<dbReference type="EC" id="2.7.7.65" evidence="1"/>
<dbReference type="PROSITE" id="PS50887">
    <property type="entry name" value="GGDEF"/>
    <property type="match status" value="1"/>
</dbReference>
<dbReference type="AlphaFoldDB" id="A0A840YT28"/>